<feature type="domain" description="HTH merR-type" evidence="3">
    <location>
        <begin position="2"/>
        <end position="71"/>
    </location>
</feature>
<protein>
    <submittedName>
        <fullName evidence="5">DNA-binding transcriptional MerR regulator</fullName>
    </submittedName>
    <submittedName>
        <fullName evidence="4">Transcriptional regulator, MerR family protein</fullName>
    </submittedName>
</protein>
<dbReference type="Proteomes" id="UP000522688">
    <property type="component" value="Unassembled WGS sequence"/>
</dbReference>
<reference evidence="4 6" key="1">
    <citation type="submission" date="2019-07" db="EMBL/GenBank/DDBJ databases">
        <title>Whole genome shotgun sequence of Frigoribacterium faeni NBRC 103066.</title>
        <authorList>
            <person name="Hosoyama A."/>
            <person name="Uohara A."/>
            <person name="Ohji S."/>
            <person name="Ichikawa N."/>
        </authorList>
    </citation>
    <scope>NUCLEOTIDE SEQUENCE [LARGE SCALE GENOMIC DNA]</scope>
    <source>
        <strain evidence="4 6">NBRC 103066</strain>
    </source>
</reference>
<dbReference type="EMBL" id="JACGWW010000002">
    <property type="protein sequence ID" value="MBA8813146.1"/>
    <property type="molecule type" value="Genomic_DNA"/>
</dbReference>
<accession>A0A7W3PIR0</accession>
<dbReference type="GO" id="GO:0003677">
    <property type="term" value="F:DNA binding"/>
    <property type="evidence" value="ECO:0007669"/>
    <property type="project" value="UniProtKB-KW"/>
</dbReference>
<dbReference type="EMBL" id="BJUV01000015">
    <property type="protein sequence ID" value="GEK83450.1"/>
    <property type="molecule type" value="Genomic_DNA"/>
</dbReference>
<name>A0A7W3PIR0_9MICO</name>
<keyword evidence="6" id="KW-1185">Reference proteome</keyword>
<dbReference type="OrthoDB" id="4569196at2"/>
<evidence type="ECO:0000256" key="1">
    <source>
        <dbReference type="ARBA" id="ARBA00023125"/>
    </source>
</evidence>
<dbReference type="PANTHER" id="PTHR30204">
    <property type="entry name" value="REDOX-CYCLING DRUG-SENSING TRANSCRIPTIONAL ACTIVATOR SOXR"/>
    <property type="match status" value="1"/>
</dbReference>
<dbReference type="InterPro" id="IPR047057">
    <property type="entry name" value="MerR_fam"/>
</dbReference>
<sequence length="283" mass="30594">MAWSTRELAGLAGTTVKAVRYYHQLGLLDEPERLSNNYKQYEVRHLVRLLQITRLTELGVPLAQIESLGSSVDDPQAALRTIDAELAATIERLQRIRRELAAILQHGTSASLPEGFAEAGRDLSAADQSLLLIWSRVFDAEAMGDLRQMLIDTPRTAADIALDELPADADRATRRRLSEEIAPGLAAMVEKYPWLNDPGSRARGSASSTQSTVVDSVGELYNGAQREVLYRASLISSGSLDALAALEAALPPEDDAEEARASSPDPVTSADSTSTATPRGDDR</sequence>
<organism evidence="5 7">
    <name type="scientific">Frigoribacterium faeni</name>
    <dbReference type="NCBI Taxonomy" id="145483"/>
    <lineage>
        <taxon>Bacteria</taxon>
        <taxon>Bacillati</taxon>
        <taxon>Actinomycetota</taxon>
        <taxon>Actinomycetes</taxon>
        <taxon>Micrococcales</taxon>
        <taxon>Microbacteriaceae</taxon>
        <taxon>Frigoribacterium</taxon>
    </lineage>
</organism>
<evidence type="ECO:0000313" key="6">
    <source>
        <dbReference type="Proteomes" id="UP000321154"/>
    </source>
</evidence>
<dbReference type="RefSeq" id="WP_146855137.1">
    <property type="nucleotide sequence ID" value="NZ_BAAAHR010000002.1"/>
</dbReference>
<dbReference type="PANTHER" id="PTHR30204:SF93">
    <property type="entry name" value="HTH MERR-TYPE DOMAIN-CONTAINING PROTEIN"/>
    <property type="match status" value="1"/>
</dbReference>
<dbReference type="GO" id="GO:0003700">
    <property type="term" value="F:DNA-binding transcription factor activity"/>
    <property type="evidence" value="ECO:0007669"/>
    <property type="project" value="InterPro"/>
</dbReference>
<comment type="caution">
    <text evidence="5">The sequence shown here is derived from an EMBL/GenBank/DDBJ whole genome shotgun (WGS) entry which is preliminary data.</text>
</comment>
<dbReference type="Pfam" id="PF13411">
    <property type="entry name" value="MerR_1"/>
    <property type="match status" value="1"/>
</dbReference>
<dbReference type="SMART" id="SM00422">
    <property type="entry name" value="HTH_MERR"/>
    <property type="match status" value="1"/>
</dbReference>
<dbReference type="PROSITE" id="PS50937">
    <property type="entry name" value="HTH_MERR_2"/>
    <property type="match status" value="1"/>
</dbReference>
<evidence type="ECO:0000256" key="2">
    <source>
        <dbReference type="SAM" id="MobiDB-lite"/>
    </source>
</evidence>
<evidence type="ECO:0000313" key="7">
    <source>
        <dbReference type="Proteomes" id="UP000522688"/>
    </source>
</evidence>
<dbReference type="CDD" id="cd00592">
    <property type="entry name" value="HTH_MerR-like"/>
    <property type="match status" value="1"/>
</dbReference>
<evidence type="ECO:0000313" key="5">
    <source>
        <dbReference type="EMBL" id="MBA8813146.1"/>
    </source>
</evidence>
<proteinExistence type="predicted"/>
<dbReference type="Gene3D" id="1.10.1660.10">
    <property type="match status" value="1"/>
</dbReference>
<evidence type="ECO:0000259" key="3">
    <source>
        <dbReference type="PROSITE" id="PS50937"/>
    </source>
</evidence>
<keyword evidence="1 5" id="KW-0238">DNA-binding</keyword>
<evidence type="ECO:0000313" key="4">
    <source>
        <dbReference type="EMBL" id="GEK83450.1"/>
    </source>
</evidence>
<reference evidence="5 7" key="2">
    <citation type="submission" date="2020-07" db="EMBL/GenBank/DDBJ databases">
        <title>Sequencing the genomes of 1000 actinobacteria strains.</title>
        <authorList>
            <person name="Klenk H.-P."/>
        </authorList>
    </citation>
    <scope>NUCLEOTIDE SEQUENCE [LARGE SCALE GENOMIC DNA]</scope>
    <source>
        <strain evidence="5 7">DSM 10309</strain>
    </source>
</reference>
<dbReference type="InterPro" id="IPR009061">
    <property type="entry name" value="DNA-bd_dom_put_sf"/>
</dbReference>
<gene>
    <name evidence="5" type="ORF">FB463_001395</name>
    <name evidence="4" type="ORF">FFA01_17590</name>
</gene>
<feature type="region of interest" description="Disordered" evidence="2">
    <location>
        <begin position="248"/>
        <end position="283"/>
    </location>
</feature>
<dbReference type="AlphaFoldDB" id="A0A7W3PIR0"/>
<dbReference type="InterPro" id="IPR000551">
    <property type="entry name" value="MerR-type_HTH_dom"/>
</dbReference>
<dbReference type="SUPFAM" id="SSF46955">
    <property type="entry name" value="Putative DNA-binding domain"/>
    <property type="match status" value="1"/>
</dbReference>
<dbReference type="Proteomes" id="UP000321154">
    <property type="component" value="Unassembled WGS sequence"/>
</dbReference>